<dbReference type="EMBL" id="CP006682">
    <property type="protein sequence ID" value="AHB36612.1"/>
    <property type="molecule type" value="Genomic_DNA"/>
</dbReference>
<reference evidence="2 3" key="1">
    <citation type="journal article" date="2014" name="Genome Announc.">
        <title>Complete Genome Sequence of Spiroplasma apis B31T (ATCC 33834), a Bacterium Associated with May Disease of Honeybees (Apis mellifera).</title>
        <authorList>
            <person name="Ku C."/>
            <person name="Lo W.S."/>
            <person name="Chen L.L."/>
            <person name="Kuo C.H."/>
        </authorList>
    </citation>
    <scope>NUCLEOTIDE SEQUENCE [LARGE SCALE GENOMIC DNA]</scope>
    <source>
        <strain evidence="2">B31</strain>
    </source>
</reference>
<dbReference type="Proteomes" id="UP000018550">
    <property type="component" value="Chromosome"/>
</dbReference>
<gene>
    <name evidence="2" type="ORF">SAPIS_v1c07670</name>
</gene>
<protein>
    <recommendedName>
        <fullName evidence="4">Transmembrane protein</fullName>
    </recommendedName>
</protein>
<evidence type="ECO:0000313" key="2">
    <source>
        <dbReference type="EMBL" id="AHB36612.1"/>
    </source>
</evidence>
<dbReference type="AlphaFoldDB" id="V5RIU6"/>
<proteinExistence type="predicted"/>
<dbReference type="STRING" id="1276258.SAPIS_v1c07670"/>
<keyword evidence="1" id="KW-0472">Membrane</keyword>
<sequence length="149" mass="17478">MSLQEVTGLISAIFTAVSAMSLFTASLLLPLLYKKFASRQAKLEEGERALIDAFDKYFSAEYPKNDFDWYFAQIQAVIKRFDVRNFRCINCKKRSSPEKYMEYFKSVDKIIPEINNFSFRTENTKYQNTMSVLTCYKCNGENQYKIDQK</sequence>
<name>V5RIU6_SPIAP</name>
<evidence type="ECO:0008006" key="4">
    <source>
        <dbReference type="Google" id="ProtNLM"/>
    </source>
</evidence>
<dbReference type="KEGG" id="sapi:SAPIS_v1c07670"/>
<organism evidence="2 3">
    <name type="scientific">Spiroplasma apis B31</name>
    <dbReference type="NCBI Taxonomy" id="1276258"/>
    <lineage>
        <taxon>Bacteria</taxon>
        <taxon>Bacillati</taxon>
        <taxon>Mycoplasmatota</taxon>
        <taxon>Mollicutes</taxon>
        <taxon>Entomoplasmatales</taxon>
        <taxon>Spiroplasmataceae</taxon>
        <taxon>Spiroplasma</taxon>
    </lineage>
</organism>
<dbReference type="RefSeq" id="WP_023789875.1">
    <property type="nucleotide sequence ID" value="NC_022998.1"/>
</dbReference>
<keyword evidence="1" id="KW-1133">Transmembrane helix</keyword>
<accession>V5RIU6</accession>
<dbReference type="OrthoDB" id="389485at2"/>
<feature type="transmembrane region" description="Helical" evidence="1">
    <location>
        <begin position="6"/>
        <end position="33"/>
    </location>
</feature>
<evidence type="ECO:0000313" key="3">
    <source>
        <dbReference type="Proteomes" id="UP000018550"/>
    </source>
</evidence>
<evidence type="ECO:0000256" key="1">
    <source>
        <dbReference type="SAM" id="Phobius"/>
    </source>
</evidence>
<dbReference type="HOGENOM" id="CLU_1748498_0_0_14"/>
<keyword evidence="3" id="KW-1185">Reference proteome</keyword>
<keyword evidence="1" id="KW-0812">Transmembrane</keyword>
<dbReference type="PATRIC" id="fig|1276258.3.peg.779"/>